<dbReference type="GO" id="GO:0005886">
    <property type="term" value="C:plasma membrane"/>
    <property type="evidence" value="ECO:0007669"/>
    <property type="project" value="UniProtKB-SubCell"/>
</dbReference>
<sequence length="282" mass="31044">MTVWQLARSRQWLGWLGLTVLVAIVCCALGTWQFARRAEAQAEIAKVEANYDREPVPLSQELAAVDAWDEQQEWTPVIAEGEYLVEDEMLVRNRPRAGRVGFEVLTPLRLQDGSVFIVNRGWVPSAGLNAAAEVPAPPAGEVAVVARLKPSEPQIAGRTDPEGTNQIATIRLDGIADRLGGDVHTGAYGQVVAERPAPAETAELAARPVLDEGPHLSYALQWFVFATLAFIGYGYLLRQEWRRVNADDPDERMRAEARRRKAASRRPSDAESEDALLDAVGR</sequence>
<name>A0AA37XBK4_9MICO</name>
<keyword evidence="9" id="KW-1185">Reference proteome</keyword>
<dbReference type="InterPro" id="IPR045214">
    <property type="entry name" value="Surf1/Surf4"/>
</dbReference>
<evidence type="ECO:0000256" key="1">
    <source>
        <dbReference type="ARBA" id="ARBA00004370"/>
    </source>
</evidence>
<evidence type="ECO:0000256" key="4">
    <source>
        <dbReference type="ARBA" id="ARBA00022989"/>
    </source>
</evidence>
<dbReference type="AlphaFoldDB" id="A0AA37XBK4"/>
<evidence type="ECO:0000313" key="8">
    <source>
        <dbReference type="EMBL" id="GMA27527.1"/>
    </source>
</evidence>
<feature type="transmembrane region" description="Helical" evidence="6">
    <location>
        <begin position="12"/>
        <end position="35"/>
    </location>
</feature>
<dbReference type="RefSeq" id="WP_284230207.1">
    <property type="nucleotide sequence ID" value="NZ_BSUL01000001.1"/>
</dbReference>
<comment type="similarity">
    <text evidence="2 6">Belongs to the SURF1 family.</text>
</comment>
<keyword evidence="5 6" id="KW-0472">Membrane</keyword>
<organism evidence="8 9">
    <name type="scientific">Arenivirga flava</name>
    <dbReference type="NCBI Taxonomy" id="1930060"/>
    <lineage>
        <taxon>Bacteria</taxon>
        <taxon>Bacillati</taxon>
        <taxon>Actinomycetota</taxon>
        <taxon>Actinomycetes</taxon>
        <taxon>Micrococcales</taxon>
        <taxon>Microbacteriaceae</taxon>
        <taxon>Arenivirga</taxon>
    </lineage>
</organism>
<dbReference type="PANTHER" id="PTHR23427">
    <property type="entry name" value="SURFEIT LOCUS PROTEIN"/>
    <property type="match status" value="1"/>
</dbReference>
<protein>
    <recommendedName>
        <fullName evidence="6">SURF1-like protein</fullName>
    </recommendedName>
</protein>
<gene>
    <name evidence="8" type="ORF">GCM10025874_07800</name>
</gene>
<dbReference type="InterPro" id="IPR002994">
    <property type="entry name" value="Surf1/Shy1"/>
</dbReference>
<accession>A0AA37XBK4</accession>
<evidence type="ECO:0000256" key="5">
    <source>
        <dbReference type="ARBA" id="ARBA00023136"/>
    </source>
</evidence>
<dbReference type="Pfam" id="PF02104">
    <property type="entry name" value="SURF1"/>
    <property type="match status" value="1"/>
</dbReference>
<evidence type="ECO:0000256" key="7">
    <source>
        <dbReference type="SAM" id="MobiDB-lite"/>
    </source>
</evidence>
<evidence type="ECO:0000256" key="2">
    <source>
        <dbReference type="ARBA" id="ARBA00007165"/>
    </source>
</evidence>
<keyword evidence="4 6" id="KW-1133">Transmembrane helix</keyword>
<reference evidence="8 9" key="1">
    <citation type="journal article" date="2014" name="Int. J. Syst. Evol. Microbiol.">
        <title>Complete genome sequence of Corynebacterium casei LMG S-19264T (=DSM 44701T), isolated from a smear-ripened cheese.</title>
        <authorList>
            <consortium name="US DOE Joint Genome Institute (JGI-PGF)"/>
            <person name="Walter F."/>
            <person name="Albersmeier A."/>
            <person name="Kalinowski J."/>
            <person name="Ruckert C."/>
        </authorList>
    </citation>
    <scope>NUCLEOTIDE SEQUENCE [LARGE SCALE GENOMIC DNA]</scope>
    <source>
        <strain evidence="8 9">NBRC 112289</strain>
    </source>
</reference>
<dbReference type="Proteomes" id="UP001157160">
    <property type="component" value="Unassembled WGS sequence"/>
</dbReference>
<comment type="subcellular location">
    <subcellularLocation>
        <location evidence="6">Cell membrane</location>
        <topology evidence="6">Multi-pass membrane protein</topology>
    </subcellularLocation>
    <subcellularLocation>
        <location evidence="1">Membrane</location>
    </subcellularLocation>
</comment>
<keyword evidence="6" id="KW-1003">Cell membrane</keyword>
<dbReference type="PANTHER" id="PTHR23427:SF2">
    <property type="entry name" value="SURFEIT LOCUS PROTEIN 1"/>
    <property type="match status" value="1"/>
</dbReference>
<keyword evidence="3 6" id="KW-0812">Transmembrane</keyword>
<proteinExistence type="inferred from homology"/>
<dbReference type="EMBL" id="BSUL01000001">
    <property type="protein sequence ID" value="GMA27527.1"/>
    <property type="molecule type" value="Genomic_DNA"/>
</dbReference>
<feature type="region of interest" description="Disordered" evidence="7">
    <location>
        <begin position="246"/>
        <end position="282"/>
    </location>
</feature>
<feature type="compositionally biased region" description="Basic and acidic residues" evidence="7">
    <location>
        <begin position="246"/>
        <end position="256"/>
    </location>
</feature>
<dbReference type="PROSITE" id="PS50895">
    <property type="entry name" value="SURF1"/>
    <property type="match status" value="1"/>
</dbReference>
<comment type="caution">
    <text evidence="8">The sequence shown here is derived from an EMBL/GenBank/DDBJ whole genome shotgun (WGS) entry which is preliminary data.</text>
</comment>
<feature type="transmembrane region" description="Helical" evidence="6">
    <location>
        <begin position="216"/>
        <end position="236"/>
    </location>
</feature>
<evidence type="ECO:0000256" key="6">
    <source>
        <dbReference type="RuleBase" id="RU363076"/>
    </source>
</evidence>
<dbReference type="CDD" id="cd06662">
    <property type="entry name" value="SURF1"/>
    <property type="match status" value="1"/>
</dbReference>
<evidence type="ECO:0000313" key="9">
    <source>
        <dbReference type="Proteomes" id="UP001157160"/>
    </source>
</evidence>
<evidence type="ECO:0000256" key="3">
    <source>
        <dbReference type="ARBA" id="ARBA00022692"/>
    </source>
</evidence>